<organism evidence="8 9">
    <name type="scientific">Fusarium culmorum</name>
    <dbReference type="NCBI Taxonomy" id="5516"/>
    <lineage>
        <taxon>Eukaryota</taxon>
        <taxon>Fungi</taxon>
        <taxon>Dikarya</taxon>
        <taxon>Ascomycota</taxon>
        <taxon>Pezizomycotina</taxon>
        <taxon>Sordariomycetes</taxon>
        <taxon>Hypocreomycetidae</taxon>
        <taxon>Hypocreales</taxon>
        <taxon>Nectriaceae</taxon>
        <taxon>Fusarium</taxon>
    </lineage>
</organism>
<dbReference type="GO" id="GO:0016705">
    <property type="term" value="F:oxidoreductase activity, acting on paired donors, with incorporation or reduction of molecular oxygen"/>
    <property type="evidence" value="ECO:0007669"/>
    <property type="project" value="InterPro"/>
</dbReference>
<dbReference type="InterPro" id="IPR001128">
    <property type="entry name" value="Cyt_P450"/>
</dbReference>
<evidence type="ECO:0000313" key="8">
    <source>
        <dbReference type="EMBL" id="QPC66791.1"/>
    </source>
</evidence>
<feature type="compositionally biased region" description="Polar residues" evidence="6">
    <location>
        <begin position="206"/>
        <end position="222"/>
    </location>
</feature>
<dbReference type="InterPro" id="IPR013083">
    <property type="entry name" value="Znf_RING/FYVE/PHD"/>
</dbReference>
<dbReference type="GO" id="GO:0008270">
    <property type="term" value="F:zinc ion binding"/>
    <property type="evidence" value="ECO:0007669"/>
    <property type="project" value="UniProtKB-KW"/>
</dbReference>
<evidence type="ECO:0000256" key="2">
    <source>
        <dbReference type="ARBA" id="ARBA00022723"/>
    </source>
</evidence>
<dbReference type="PROSITE" id="PS50089">
    <property type="entry name" value="ZF_RING_2"/>
    <property type="match status" value="1"/>
</dbReference>
<dbReference type="GO" id="GO:0005506">
    <property type="term" value="F:iron ion binding"/>
    <property type="evidence" value="ECO:0007669"/>
    <property type="project" value="InterPro"/>
</dbReference>
<dbReference type="InterPro" id="IPR002401">
    <property type="entry name" value="Cyt_P450_E_grp-I"/>
</dbReference>
<dbReference type="GO" id="GO:0016567">
    <property type="term" value="P:protein ubiquitination"/>
    <property type="evidence" value="ECO:0007669"/>
    <property type="project" value="UniProtKB-UniPathway"/>
</dbReference>
<accession>A0A7S8HYY2</accession>
<dbReference type="PANTHER" id="PTHR24305">
    <property type="entry name" value="CYTOCHROME P450"/>
    <property type="match status" value="1"/>
</dbReference>
<dbReference type="PRINTS" id="PR00463">
    <property type="entry name" value="EP450I"/>
</dbReference>
<proteinExistence type="predicted"/>
<dbReference type="EMBL" id="CP064750">
    <property type="protein sequence ID" value="QPC66791.1"/>
    <property type="molecule type" value="Genomic_DNA"/>
</dbReference>
<dbReference type="GO" id="GO:0051603">
    <property type="term" value="P:proteolysis involved in protein catabolic process"/>
    <property type="evidence" value="ECO:0007669"/>
    <property type="project" value="UniProtKB-ARBA"/>
</dbReference>
<dbReference type="GO" id="GO:0020037">
    <property type="term" value="F:heme binding"/>
    <property type="evidence" value="ECO:0007669"/>
    <property type="project" value="InterPro"/>
</dbReference>
<dbReference type="CDD" id="cd11069">
    <property type="entry name" value="CYP_FUM15-like"/>
    <property type="match status" value="1"/>
</dbReference>
<dbReference type="GO" id="GO:0004497">
    <property type="term" value="F:monooxygenase activity"/>
    <property type="evidence" value="ECO:0007669"/>
    <property type="project" value="InterPro"/>
</dbReference>
<name>A0A7S8HYY2_FUSCU</name>
<keyword evidence="1 4" id="KW-0349">Heme</keyword>
<feature type="region of interest" description="Disordered" evidence="6">
    <location>
        <begin position="52"/>
        <end position="75"/>
    </location>
</feature>
<evidence type="ECO:0000256" key="6">
    <source>
        <dbReference type="SAM" id="MobiDB-lite"/>
    </source>
</evidence>
<evidence type="ECO:0000256" key="3">
    <source>
        <dbReference type="ARBA" id="ARBA00023004"/>
    </source>
</evidence>
<keyword evidence="5" id="KW-0862">Zinc</keyword>
<feature type="binding site" description="axial binding residue" evidence="4">
    <location>
        <position position="1040"/>
    </location>
    <ligand>
        <name>heme</name>
        <dbReference type="ChEBI" id="CHEBI:30413"/>
    </ligand>
    <ligandPart>
        <name>Fe</name>
        <dbReference type="ChEBI" id="CHEBI:18248"/>
    </ligandPart>
</feature>
<dbReference type="InterPro" id="IPR001841">
    <property type="entry name" value="Znf_RING"/>
</dbReference>
<feature type="region of interest" description="Disordered" evidence="6">
    <location>
        <begin position="401"/>
        <end position="454"/>
    </location>
</feature>
<comment type="cofactor">
    <cofactor evidence="4">
        <name>heme</name>
        <dbReference type="ChEBI" id="CHEBI:30413"/>
    </cofactor>
</comment>
<feature type="region of interest" description="Disordered" evidence="6">
    <location>
        <begin position="181"/>
        <end position="282"/>
    </location>
</feature>
<dbReference type="UniPathway" id="UPA00143"/>
<reference evidence="8" key="1">
    <citation type="submission" date="2020-11" db="EMBL/GenBank/DDBJ databases">
        <title>The chromosome-scale genome resource for two endophytic Fusarium species: F. culmorum and F. pseudograminearum.</title>
        <authorList>
            <person name="Yuan Z."/>
        </authorList>
    </citation>
    <scope>NUCLEOTIDE SEQUENCE</scope>
    <source>
        <strain evidence="8">Class2-1B</strain>
    </source>
</reference>
<keyword evidence="3 4" id="KW-0408">Iron</keyword>
<evidence type="ECO:0000256" key="1">
    <source>
        <dbReference type="ARBA" id="ARBA00022617"/>
    </source>
</evidence>
<dbReference type="FunFam" id="1.10.630.10:FF:000051">
    <property type="entry name" value="Cytochrome P450 monooxygenase (Fum15)"/>
    <property type="match status" value="1"/>
</dbReference>
<dbReference type="PANTHER" id="PTHR24305:SF227">
    <property type="entry name" value="P450, PUTATIVE (EUROFUNG)-RELATED"/>
    <property type="match status" value="1"/>
</dbReference>
<evidence type="ECO:0000256" key="4">
    <source>
        <dbReference type="PIRSR" id="PIRSR602401-1"/>
    </source>
</evidence>
<dbReference type="InterPro" id="IPR036396">
    <property type="entry name" value="Cyt_P450_sf"/>
</dbReference>
<feature type="region of interest" description="Disordered" evidence="6">
    <location>
        <begin position="475"/>
        <end position="535"/>
    </location>
</feature>
<dbReference type="Proteomes" id="UP000663297">
    <property type="component" value="Chromosome 4"/>
</dbReference>
<dbReference type="SUPFAM" id="SSF48264">
    <property type="entry name" value="Cytochrome P450"/>
    <property type="match status" value="1"/>
</dbReference>
<evidence type="ECO:0000313" key="9">
    <source>
        <dbReference type="Proteomes" id="UP000663297"/>
    </source>
</evidence>
<dbReference type="InterPro" id="IPR050121">
    <property type="entry name" value="Cytochrome_P450_monoxygenase"/>
</dbReference>
<dbReference type="PRINTS" id="PR00385">
    <property type="entry name" value="P450"/>
</dbReference>
<dbReference type="Pfam" id="PF13639">
    <property type="entry name" value="zf-RING_2"/>
    <property type="match status" value="1"/>
</dbReference>
<gene>
    <name evidence="8" type="ORF">HYE67_009022</name>
</gene>
<evidence type="ECO:0000256" key="5">
    <source>
        <dbReference type="PROSITE-ProRule" id="PRU00175"/>
    </source>
</evidence>
<dbReference type="AlphaFoldDB" id="A0A7S8HYY2"/>
<dbReference type="Gene3D" id="1.10.630.10">
    <property type="entry name" value="Cytochrome P450"/>
    <property type="match status" value="1"/>
</dbReference>
<dbReference type="Gene3D" id="3.30.40.10">
    <property type="entry name" value="Zinc/RING finger domain, C3HC4 (zinc finger)"/>
    <property type="match status" value="1"/>
</dbReference>
<sequence length="1100" mass="122052">MEPMDYVMSSNHHRSNGHYDPVHSASTYWASHPQSQNPGPYPWQAQTLGLPHIYSHHGGPPAPGSGPDPYSQHAAMLPPLQGLPPSGPFPNMLPGSVSPRLSGHPQLYRSSRPFPVPPVPVGNGNHSHDTAFANQIPSIAHTHMDWQSPIPGAEANSMHRPNYAYPDSGANNFGHSYNNQYGSSFAPAPQPPHPYYPSSTRRGHLSTASITTRSFGGISSPSRPVPPSAGYRRSHPRQRRSTSSRIMTTEIGREDEDEGYYGPPDYVVHSPGGSDSSQESDEVFLRQMQIARGSVSTKMVASKMTLRSLEKTPEGVKETPLRLPKCGHVFGDHCIKKWFEDSDSCPYCRDKLHAEPKTQAGSSSRAFMNLMRSRGLHVPPGMVAQQLPDEVLVHLRAHHAIADRRNGSPPHTATAVRRSPPREGIEHQHRRTRARHDNSNTHDALSVPESRNRAVSIETPLPAVELPAIRPQPEQLAAERQAEEWVRGNAQDANAASMSAQDRSAETQLSPAVLPELSPYPSQDAQDQHPRARTLRNPLQVQTDSPYEGLGNNETAPDMPYHSNQRCTLTLAWTHDDWSKSQLLGRFPVFWIAGLAVWIVWAAWVYPLLVSPLRHLPGPSGNHWLMGQSKKIMAEPSGVPMRQWASEIPNDGLLCYRGFFNQERVMVSSPKALAEVLVTNSYAFPKPSHFRWSIGRILGVGVLLAEGDEHKMQRRSLTPAFAFRHIKNLYPVFWRKAREVTRTMMAEFGQQEETQVEISGWASRATLDIIGLAGMGRDFGAIQNPNNTLAQTYSKIFKPSRQAQILAFVGMIIPMEFITKLPFRRNEDIAKAASDIRAICRDLIQEKKAKMANKEQADVDILSVALESGGFTDENLVDQLMTFLAAGHETTASAMTWAIYMMARHSDIQTRLREEIREHLPSVDSDVDITSLDIDRMPYLNAVCSEVLRYYAPVPLTMRDAAYDTTILGQTIRKGTRIVIVPWATHFDHDLWGPDADQFNPDRWLSAGGENKIGADRKAASGGANSNYAFLTFLHGPRSCIGSSFAKAEFACLLAAWIGRFEFSLANPEEMDEKNVEIRGGVTARPAKGMHVKVKVIGGY</sequence>
<dbReference type="SUPFAM" id="SSF57850">
    <property type="entry name" value="RING/U-box"/>
    <property type="match status" value="1"/>
</dbReference>
<feature type="compositionally biased region" description="Polar residues" evidence="6">
    <location>
        <begin position="491"/>
        <end position="510"/>
    </location>
</feature>
<evidence type="ECO:0000259" key="7">
    <source>
        <dbReference type="PROSITE" id="PS50089"/>
    </source>
</evidence>
<feature type="compositionally biased region" description="Basic residues" evidence="6">
    <location>
        <begin position="232"/>
        <end position="242"/>
    </location>
</feature>
<keyword evidence="5" id="KW-0863">Zinc-finger</keyword>
<feature type="domain" description="RING-type" evidence="7">
    <location>
        <begin position="326"/>
        <end position="349"/>
    </location>
</feature>
<dbReference type="Pfam" id="PF00067">
    <property type="entry name" value="p450"/>
    <property type="match status" value="1"/>
</dbReference>
<protein>
    <recommendedName>
        <fullName evidence="7">RING-type domain-containing protein</fullName>
    </recommendedName>
</protein>
<keyword evidence="2 4" id="KW-0479">Metal-binding</keyword>